<organism evidence="5 6">
    <name type="scientific">Chitinimonas prasina</name>
    <dbReference type="NCBI Taxonomy" id="1434937"/>
    <lineage>
        <taxon>Bacteria</taxon>
        <taxon>Pseudomonadati</taxon>
        <taxon>Pseudomonadota</taxon>
        <taxon>Betaproteobacteria</taxon>
        <taxon>Neisseriales</taxon>
        <taxon>Chitinibacteraceae</taxon>
        <taxon>Chitinimonas</taxon>
    </lineage>
</organism>
<dbReference type="Proteomes" id="UP001156706">
    <property type="component" value="Unassembled WGS sequence"/>
</dbReference>
<dbReference type="EC" id="2.7.13.3" evidence="2"/>
<dbReference type="PANTHER" id="PTHR42878:SF15">
    <property type="entry name" value="BACTERIOPHYTOCHROME"/>
    <property type="match status" value="1"/>
</dbReference>
<comment type="catalytic activity">
    <reaction evidence="1">
        <text>ATP + protein L-histidine = ADP + protein N-phospho-L-histidine.</text>
        <dbReference type="EC" id="2.7.13.3"/>
    </reaction>
</comment>
<evidence type="ECO:0000256" key="1">
    <source>
        <dbReference type="ARBA" id="ARBA00000085"/>
    </source>
</evidence>
<gene>
    <name evidence="5" type="ORF">GCM10007907_03690</name>
</gene>
<accession>A0ABQ5YF49</accession>
<dbReference type="InterPro" id="IPR050351">
    <property type="entry name" value="BphY/WalK/GraS-like"/>
</dbReference>
<sequence>MRLLPVIREGSMKMDGLIISLMGLSRVGKVPLRVRQVDMTQLAHGVWLELQYDNRDHEVVYLMASLPPALGDPVMLKQVWVNQLSNALKYSRGRPRQVIEVSGRQDGALAVYSVRDNGAGFNMA</sequence>
<keyword evidence="4" id="KW-0418">Kinase</keyword>
<dbReference type="Gene3D" id="3.30.565.10">
    <property type="entry name" value="Histidine kinase-like ATPase, C-terminal domain"/>
    <property type="match status" value="1"/>
</dbReference>
<protein>
    <recommendedName>
        <fullName evidence="2">histidine kinase</fullName>
        <ecNumber evidence="2">2.7.13.3</ecNumber>
    </recommendedName>
</protein>
<evidence type="ECO:0000313" key="6">
    <source>
        <dbReference type="Proteomes" id="UP001156706"/>
    </source>
</evidence>
<dbReference type="PANTHER" id="PTHR42878">
    <property type="entry name" value="TWO-COMPONENT HISTIDINE KINASE"/>
    <property type="match status" value="1"/>
</dbReference>
<evidence type="ECO:0000256" key="3">
    <source>
        <dbReference type="ARBA" id="ARBA00022679"/>
    </source>
</evidence>
<dbReference type="EMBL" id="BSOG01000001">
    <property type="protein sequence ID" value="GLR11579.1"/>
    <property type="molecule type" value="Genomic_DNA"/>
</dbReference>
<dbReference type="InterPro" id="IPR036890">
    <property type="entry name" value="HATPase_C_sf"/>
</dbReference>
<dbReference type="SUPFAM" id="SSF55874">
    <property type="entry name" value="ATPase domain of HSP90 chaperone/DNA topoisomerase II/histidine kinase"/>
    <property type="match status" value="1"/>
</dbReference>
<comment type="caution">
    <text evidence="5">The sequence shown here is derived from an EMBL/GenBank/DDBJ whole genome shotgun (WGS) entry which is preliminary data.</text>
</comment>
<evidence type="ECO:0000313" key="5">
    <source>
        <dbReference type="EMBL" id="GLR11579.1"/>
    </source>
</evidence>
<reference evidence="6" key="1">
    <citation type="journal article" date="2019" name="Int. J. Syst. Evol. Microbiol.">
        <title>The Global Catalogue of Microorganisms (GCM) 10K type strain sequencing project: providing services to taxonomists for standard genome sequencing and annotation.</title>
        <authorList>
            <consortium name="The Broad Institute Genomics Platform"/>
            <consortium name="The Broad Institute Genome Sequencing Center for Infectious Disease"/>
            <person name="Wu L."/>
            <person name="Ma J."/>
        </authorList>
    </citation>
    <scope>NUCLEOTIDE SEQUENCE [LARGE SCALE GENOMIC DNA]</scope>
    <source>
        <strain evidence="6">NBRC 110044</strain>
    </source>
</reference>
<evidence type="ECO:0000256" key="4">
    <source>
        <dbReference type="ARBA" id="ARBA00022777"/>
    </source>
</evidence>
<dbReference type="RefSeq" id="WP_284194728.1">
    <property type="nucleotide sequence ID" value="NZ_BSOG01000001.1"/>
</dbReference>
<evidence type="ECO:0000256" key="2">
    <source>
        <dbReference type="ARBA" id="ARBA00012438"/>
    </source>
</evidence>
<keyword evidence="6" id="KW-1185">Reference proteome</keyword>
<name>A0ABQ5YF49_9NEIS</name>
<keyword evidence="3" id="KW-0808">Transferase</keyword>
<proteinExistence type="predicted"/>